<feature type="compositionally biased region" description="Polar residues" evidence="1">
    <location>
        <begin position="675"/>
        <end position="689"/>
    </location>
</feature>
<dbReference type="VEuPathDB" id="VectorBase:CSON006847"/>
<feature type="region of interest" description="Disordered" evidence="1">
    <location>
        <begin position="595"/>
        <end position="661"/>
    </location>
</feature>
<evidence type="ECO:0000256" key="1">
    <source>
        <dbReference type="SAM" id="MobiDB-lite"/>
    </source>
</evidence>
<dbReference type="EMBL" id="UFQT01002588">
    <property type="protein sequence ID" value="SSX33723.1"/>
    <property type="molecule type" value="Genomic_DNA"/>
</dbReference>
<organism evidence="2">
    <name type="scientific">Culicoides sonorensis</name>
    <name type="common">Biting midge</name>
    <dbReference type="NCBI Taxonomy" id="179676"/>
    <lineage>
        <taxon>Eukaryota</taxon>
        <taxon>Metazoa</taxon>
        <taxon>Ecdysozoa</taxon>
        <taxon>Arthropoda</taxon>
        <taxon>Hexapoda</taxon>
        <taxon>Insecta</taxon>
        <taxon>Pterygota</taxon>
        <taxon>Neoptera</taxon>
        <taxon>Endopterygota</taxon>
        <taxon>Diptera</taxon>
        <taxon>Nematocera</taxon>
        <taxon>Chironomoidea</taxon>
        <taxon>Ceratopogonidae</taxon>
        <taxon>Ceratopogoninae</taxon>
        <taxon>Culicoides</taxon>
        <taxon>Monoculicoides</taxon>
    </lineage>
</organism>
<sequence length="698" mass="77088">MDLSLVVTLSVSGQTWLQLQQQKLRAKREAQGRDFTDNFSRNFASPVSFNDTIHHSSRRSQTLSPVRGERNYHTISKTNSYSTNERPFVSVKRAHEQARQGFNSAPQSPLTVLNASPHSQISHVNHNSNGMTSPGKVRTVQNGLIKCEDEIIPNSPRSPSRNGYASNGLSAPQSPLTVLNASPHGQISHVNHNSNGMTSPGKVRTVQNGLIKCEDEIIPTSPRSPSRNGYTSNGLEPEINHHNHHNHHQNNNSNNNNIQINHNNQNNGNHNNINNNNKHTTSYNSALPLKSNNVTMNGSISNNTYDNNKNYITNNNYNKINKNDTPETIKKQNAALSHEVINGQLALDQLLASLALESDVTEQHLANLENGNRYDNDKKMTTSDKTNELSAVIATLTEFGHSIQNTSEMITNNWHMTRTNGHEMLNGNGSLMHSAIKRVHDMGSSECSSSISPSLSERSTNGVSWSDQAREESFSSSYRSDLENDMSPRPETPAFPVTPRTPNGYGSSPALPPKSPTSQRRYNSSWSVRSMRSNASNDWSRSLSIAKKLRSKALTTKCHPKLIKTGSKLSNTLFQCVSPVLDSMDKKLNFQQKSASFHTLPQSPPSSPPPIFVDNPLHISKSQSNNYLADNDDDDDEDDTQSVSTLCEDKDPYGRVGSSAAVESYNANEVVSNYTSRRNSVTSNANSEPQEVAAHHVK</sequence>
<feature type="region of interest" description="Disordered" evidence="1">
    <location>
        <begin position="440"/>
        <end position="530"/>
    </location>
</feature>
<feature type="compositionally biased region" description="Polar residues" evidence="1">
    <location>
        <begin position="278"/>
        <end position="290"/>
    </location>
</feature>
<dbReference type="AlphaFoldDB" id="A0A336LKM0"/>
<evidence type="ECO:0000313" key="2">
    <source>
        <dbReference type="EMBL" id="SSX14312.1"/>
    </source>
</evidence>
<reference evidence="3" key="2">
    <citation type="submission" date="2018-07" db="EMBL/GenBank/DDBJ databases">
        <authorList>
            <person name="Quirk P.G."/>
            <person name="Krulwich T.A."/>
        </authorList>
    </citation>
    <scope>NUCLEOTIDE SEQUENCE</scope>
</reference>
<feature type="region of interest" description="Disordered" evidence="1">
    <location>
        <begin position="675"/>
        <end position="698"/>
    </location>
</feature>
<feature type="compositionally biased region" description="Low complexity" evidence="1">
    <location>
        <begin position="444"/>
        <end position="459"/>
    </location>
</feature>
<gene>
    <name evidence="2" type="primary">CSON006847</name>
</gene>
<protein>
    <submittedName>
        <fullName evidence="2">CSON006847 protein</fullName>
    </submittedName>
</protein>
<reference evidence="2" key="1">
    <citation type="submission" date="2018-04" db="EMBL/GenBank/DDBJ databases">
        <authorList>
            <person name="Go L.Y."/>
            <person name="Mitchell J.A."/>
        </authorList>
    </citation>
    <scope>NUCLEOTIDE SEQUENCE</scope>
    <source>
        <tissue evidence="2">Whole organism</tissue>
    </source>
</reference>
<feature type="region of interest" description="Disordered" evidence="1">
    <location>
        <begin position="150"/>
        <end position="169"/>
    </location>
</feature>
<dbReference type="OMA" id="ADNGRNN"/>
<feature type="compositionally biased region" description="Polar residues" evidence="1">
    <location>
        <begin position="516"/>
        <end position="530"/>
    </location>
</feature>
<accession>A0A336LKM0</accession>
<feature type="compositionally biased region" description="Low complexity" evidence="1">
    <location>
        <begin position="249"/>
        <end position="277"/>
    </location>
</feature>
<evidence type="ECO:0000313" key="3">
    <source>
        <dbReference type="EMBL" id="SSX33723.1"/>
    </source>
</evidence>
<feature type="compositionally biased region" description="Pro residues" evidence="1">
    <location>
        <begin position="602"/>
        <end position="611"/>
    </location>
</feature>
<feature type="compositionally biased region" description="Polar residues" evidence="1">
    <location>
        <begin position="155"/>
        <end position="169"/>
    </location>
</feature>
<proteinExistence type="predicted"/>
<dbReference type="EMBL" id="UFQS01002588">
    <property type="protein sequence ID" value="SSX14312.1"/>
    <property type="molecule type" value="Genomic_DNA"/>
</dbReference>
<feature type="compositionally biased region" description="Polar residues" evidence="1">
    <location>
        <begin position="221"/>
        <end position="234"/>
    </location>
</feature>
<feature type="region of interest" description="Disordered" evidence="1">
    <location>
        <begin position="217"/>
        <end position="290"/>
    </location>
</feature>
<feature type="compositionally biased region" description="Acidic residues" evidence="1">
    <location>
        <begin position="630"/>
        <end position="640"/>
    </location>
</feature>
<name>A0A336LKM0_CULSO</name>